<comment type="similarity">
    <text evidence="1">Belongs to the UPF0177 family.</text>
</comment>
<feature type="transmembrane region" description="Helical" evidence="2">
    <location>
        <begin position="73"/>
        <end position="93"/>
    </location>
</feature>
<evidence type="ECO:0000259" key="3">
    <source>
        <dbReference type="Pfam" id="PF02517"/>
    </source>
</evidence>
<feature type="transmembrane region" description="Helical" evidence="2">
    <location>
        <begin position="156"/>
        <end position="175"/>
    </location>
</feature>
<keyword evidence="4" id="KW-0378">Hydrolase</keyword>
<name>A0ABW4BW20_9LACO</name>
<dbReference type="Pfam" id="PF02517">
    <property type="entry name" value="Rce1-like"/>
    <property type="match status" value="1"/>
</dbReference>
<dbReference type="EC" id="3.4.-.-" evidence="4"/>
<dbReference type="RefSeq" id="WP_164505307.1">
    <property type="nucleotide sequence ID" value="NZ_JBHTOI010000046.1"/>
</dbReference>
<keyword evidence="5" id="KW-1185">Reference proteome</keyword>
<keyword evidence="2" id="KW-0472">Membrane</keyword>
<proteinExistence type="inferred from homology"/>
<evidence type="ECO:0000313" key="4">
    <source>
        <dbReference type="EMBL" id="MFD1418820.1"/>
    </source>
</evidence>
<feature type="domain" description="CAAX prenyl protease 2/Lysostaphin resistance protein A-like" evidence="3">
    <location>
        <begin position="116"/>
        <end position="219"/>
    </location>
</feature>
<dbReference type="InterPro" id="IPR003675">
    <property type="entry name" value="Rce1/LyrA-like_dom"/>
</dbReference>
<keyword evidence="2" id="KW-0812">Transmembrane</keyword>
<feature type="transmembrane region" description="Helical" evidence="2">
    <location>
        <begin position="9"/>
        <end position="27"/>
    </location>
</feature>
<keyword evidence="2" id="KW-1133">Transmembrane helix</keyword>
<sequence>MQRSRVQQLIGSLVIYFISAEFLYSWLRPIMSQNLASDSVVLLEYLSCAVALFAITDSMVMDLDAISKNRHKLWLIPLFVILDFVIQMILQNIFTAQSGNQGHVESVLHNNSILGIVLMFIMIVIVGPIMEEIIFQYFFQKTIFKGLLQRLKLNKLTVSIISIILATVMFMLYHVTSVSDFTSLAIFTYSDLILFAIIYELTDDNLVYPIVVHSIGNLIGFIFVFI</sequence>
<gene>
    <name evidence="4" type="ORF">ACFQ42_08700</name>
</gene>
<protein>
    <submittedName>
        <fullName evidence="4">CPBP family intramembrane glutamic endopeptidase</fullName>
        <ecNumber evidence="4">3.4.-.-</ecNumber>
    </submittedName>
</protein>
<feature type="transmembrane region" description="Helical" evidence="2">
    <location>
        <begin position="181"/>
        <end position="199"/>
    </location>
</feature>
<dbReference type="EMBL" id="JBHTOI010000046">
    <property type="protein sequence ID" value="MFD1418820.1"/>
    <property type="molecule type" value="Genomic_DNA"/>
</dbReference>
<feature type="transmembrane region" description="Helical" evidence="2">
    <location>
        <begin position="113"/>
        <end position="135"/>
    </location>
</feature>
<comment type="caution">
    <text evidence="4">The sequence shown here is derived from an EMBL/GenBank/DDBJ whole genome shotgun (WGS) entry which is preliminary data.</text>
</comment>
<dbReference type="Proteomes" id="UP001597251">
    <property type="component" value="Unassembled WGS sequence"/>
</dbReference>
<evidence type="ECO:0000256" key="2">
    <source>
        <dbReference type="SAM" id="Phobius"/>
    </source>
</evidence>
<feature type="transmembrane region" description="Helical" evidence="2">
    <location>
        <begin position="39"/>
        <end position="61"/>
    </location>
</feature>
<accession>A0ABW4BW20</accession>
<reference evidence="5" key="1">
    <citation type="journal article" date="2019" name="Int. J. Syst. Evol. Microbiol.">
        <title>The Global Catalogue of Microorganisms (GCM) 10K type strain sequencing project: providing services to taxonomists for standard genome sequencing and annotation.</title>
        <authorList>
            <consortium name="The Broad Institute Genomics Platform"/>
            <consortium name="The Broad Institute Genome Sequencing Center for Infectious Disease"/>
            <person name="Wu L."/>
            <person name="Ma J."/>
        </authorList>
    </citation>
    <scope>NUCLEOTIDE SEQUENCE [LARGE SCALE GENOMIC DNA]</scope>
    <source>
        <strain evidence="5">CCM 8936</strain>
    </source>
</reference>
<organism evidence="4 5">
    <name type="scientific">Companilactobacillus keshanensis</name>
    <dbReference type="NCBI Taxonomy" id="2486003"/>
    <lineage>
        <taxon>Bacteria</taxon>
        <taxon>Bacillati</taxon>
        <taxon>Bacillota</taxon>
        <taxon>Bacilli</taxon>
        <taxon>Lactobacillales</taxon>
        <taxon>Lactobacillaceae</taxon>
        <taxon>Companilactobacillus</taxon>
    </lineage>
</organism>
<dbReference type="GO" id="GO:0016787">
    <property type="term" value="F:hydrolase activity"/>
    <property type="evidence" value="ECO:0007669"/>
    <property type="project" value="UniProtKB-KW"/>
</dbReference>
<evidence type="ECO:0000256" key="1">
    <source>
        <dbReference type="ARBA" id="ARBA00009067"/>
    </source>
</evidence>
<evidence type="ECO:0000313" key="5">
    <source>
        <dbReference type="Proteomes" id="UP001597251"/>
    </source>
</evidence>
<feature type="transmembrane region" description="Helical" evidence="2">
    <location>
        <begin position="206"/>
        <end position="225"/>
    </location>
</feature>